<feature type="transmembrane region" description="Helical" evidence="1">
    <location>
        <begin position="32"/>
        <end position="50"/>
    </location>
</feature>
<reference evidence="2" key="1">
    <citation type="submission" date="2019-05" db="EMBL/GenBank/DDBJ databases">
        <authorList>
            <consortium name="Pathogen Informatics"/>
        </authorList>
    </citation>
    <scope>NUCLEOTIDE SEQUENCE [LARGE SCALE GENOMIC DNA]</scope>
    <source>
        <strain evidence="2">NCTC12965</strain>
    </source>
</reference>
<evidence type="ECO:0000313" key="2">
    <source>
        <dbReference type="EMBL" id="VTR23641.1"/>
    </source>
</evidence>
<sequence length="73" mass="7610">MTEIVSISANLMLYETPGARGAVMDSLMSARLGIAMLVMGPLILSSSIAVSRKTAAPVGAQCEPRLPYRDTGA</sequence>
<name>A0A4U9U4F2_SERFO</name>
<dbReference type="EMBL" id="CABEEZ010000032">
    <property type="protein sequence ID" value="VTR23641.1"/>
    <property type="molecule type" value="Genomic_DNA"/>
</dbReference>
<keyword evidence="1" id="KW-0812">Transmembrane</keyword>
<keyword evidence="1" id="KW-1133">Transmembrane helix</keyword>
<dbReference type="AlphaFoldDB" id="A0A4U9U4F2"/>
<keyword evidence="1" id="KW-0472">Membrane</keyword>
<gene>
    <name evidence="2" type="ORF">NCTC12965_01827</name>
</gene>
<organism evidence="2">
    <name type="scientific">Serratia fonticola</name>
    <dbReference type="NCBI Taxonomy" id="47917"/>
    <lineage>
        <taxon>Bacteria</taxon>
        <taxon>Pseudomonadati</taxon>
        <taxon>Pseudomonadota</taxon>
        <taxon>Gammaproteobacteria</taxon>
        <taxon>Enterobacterales</taxon>
        <taxon>Yersiniaceae</taxon>
        <taxon>Serratia</taxon>
    </lineage>
</organism>
<protein>
    <submittedName>
        <fullName evidence="2">Uncharacterized protein</fullName>
    </submittedName>
</protein>
<evidence type="ECO:0000256" key="1">
    <source>
        <dbReference type="SAM" id="Phobius"/>
    </source>
</evidence>
<accession>A0A4U9U4F2</accession>
<proteinExistence type="predicted"/>